<proteinExistence type="predicted"/>
<reference evidence="1" key="1">
    <citation type="submission" date="2018-10" db="EMBL/GenBank/DDBJ databases">
        <title>Hidden diversity of soil giant viruses.</title>
        <authorList>
            <person name="Schulz F."/>
            <person name="Alteio L."/>
            <person name="Goudeau D."/>
            <person name="Ryan E.M."/>
            <person name="Malmstrom R.R."/>
            <person name="Blanchard J."/>
            <person name="Woyke T."/>
        </authorList>
    </citation>
    <scope>NUCLEOTIDE SEQUENCE</scope>
    <source>
        <strain evidence="1">SAV1</strain>
    </source>
</reference>
<evidence type="ECO:0000313" key="1">
    <source>
        <dbReference type="EMBL" id="AYV85368.1"/>
    </source>
</evidence>
<gene>
    <name evidence="1" type="ORF">Satyrvirus13_1</name>
</gene>
<sequence>MSLPTNKISNKHSRENIYCSICEKIISDEEYENYPICKNCKPSSTSSKGHMHKKRKLETTNNSDCCDDTYYHYRLFFV</sequence>
<dbReference type="EMBL" id="MK072449">
    <property type="protein sequence ID" value="AYV85368.1"/>
    <property type="molecule type" value="Genomic_DNA"/>
</dbReference>
<name>A0A3G5AE14_9VIRU</name>
<accession>A0A3G5AE14</accession>
<protein>
    <submittedName>
        <fullName evidence="1">Uncharacterized protein</fullName>
    </submittedName>
</protein>
<organism evidence="1">
    <name type="scientific">Satyrvirus sp</name>
    <dbReference type="NCBI Taxonomy" id="2487771"/>
    <lineage>
        <taxon>Viruses</taxon>
        <taxon>Varidnaviria</taxon>
        <taxon>Bamfordvirae</taxon>
        <taxon>Nucleocytoviricota</taxon>
        <taxon>Megaviricetes</taxon>
        <taxon>Imitervirales</taxon>
        <taxon>Mimiviridae</taxon>
        <taxon>Megamimivirinae</taxon>
    </lineage>
</organism>